<accession>A0A239PLJ8</accession>
<evidence type="ECO:0000256" key="6">
    <source>
        <dbReference type="SAM" id="MobiDB-lite"/>
    </source>
</evidence>
<reference evidence="8 9" key="1">
    <citation type="submission" date="2017-07" db="EMBL/GenBank/DDBJ databases">
        <authorList>
            <person name="Sun Z.S."/>
            <person name="Albrecht U."/>
            <person name="Echele G."/>
            <person name="Lee C.C."/>
        </authorList>
    </citation>
    <scope>NUCLEOTIDE SEQUENCE [LARGE SCALE GENOMIC DNA]</scope>
    <source>
        <strain evidence="8 9">CGMCC 1.12710</strain>
    </source>
</reference>
<dbReference type="AlphaFoldDB" id="A0A239PLJ8"/>
<evidence type="ECO:0000256" key="7">
    <source>
        <dbReference type="SAM" id="Phobius"/>
    </source>
</evidence>
<feature type="transmembrane region" description="Helical" evidence="7">
    <location>
        <begin position="339"/>
        <end position="362"/>
    </location>
</feature>
<evidence type="ECO:0000313" key="9">
    <source>
        <dbReference type="Proteomes" id="UP000198346"/>
    </source>
</evidence>
<keyword evidence="3 7" id="KW-0812">Transmembrane</keyword>
<dbReference type="Proteomes" id="UP000198346">
    <property type="component" value="Unassembled WGS sequence"/>
</dbReference>
<dbReference type="InterPro" id="IPR005495">
    <property type="entry name" value="LptG/LptF_permease"/>
</dbReference>
<keyword evidence="2" id="KW-1003">Cell membrane</keyword>
<feature type="transmembrane region" description="Helical" evidence="7">
    <location>
        <begin position="280"/>
        <end position="302"/>
    </location>
</feature>
<feature type="transmembrane region" description="Helical" evidence="7">
    <location>
        <begin position="309"/>
        <end position="327"/>
    </location>
</feature>
<dbReference type="Pfam" id="PF03739">
    <property type="entry name" value="LptF_LptG"/>
    <property type="match status" value="1"/>
</dbReference>
<sequence length="415" mass="45065">MGLIDRYILRAVTTPLGLALCVAGMLLLIEQMLRLFDFVLAEQGPVEVVWRMLANLIPHYLGLALPLGAFLGVMLAFRALSMSSELDALHSSGASMRRLLRPIYGLFLVLMAFDFALVSYIEPLARYRYEQIRFDVTTGAFGVKIPQGAFVDIADGVTIRLGGVNSETREAEDIFLEQRGADGGLATVTARYGAISTNPDFTRLLLKLRDGRQLFVDPNAARVNALSFDSFDLEVELPASAVFRSRGGDAREATFDELLASVRSGSRASDPLWDAYRARLHWVVIHPLSYLVMPILAVAMGVTGRRRASTLKPVAGVAILIVYHELLEEWGQIAVRDGALSPYVAMWGLLAAFAALSVALYNRSVDQARVARVAARQEAKPPRVLVEGGLDADSASDGAEPADMAEPALTGRASS</sequence>
<feature type="transmembrane region" description="Helical" evidence="7">
    <location>
        <begin position="102"/>
        <end position="121"/>
    </location>
</feature>
<evidence type="ECO:0000256" key="5">
    <source>
        <dbReference type="ARBA" id="ARBA00023136"/>
    </source>
</evidence>
<evidence type="ECO:0000256" key="1">
    <source>
        <dbReference type="ARBA" id="ARBA00004651"/>
    </source>
</evidence>
<evidence type="ECO:0000256" key="4">
    <source>
        <dbReference type="ARBA" id="ARBA00022989"/>
    </source>
</evidence>
<feature type="region of interest" description="Disordered" evidence="6">
    <location>
        <begin position="384"/>
        <end position="415"/>
    </location>
</feature>
<keyword evidence="5 7" id="KW-0472">Membrane</keyword>
<dbReference type="GO" id="GO:0015920">
    <property type="term" value="P:lipopolysaccharide transport"/>
    <property type="evidence" value="ECO:0007669"/>
    <property type="project" value="TreeGrafter"/>
</dbReference>
<dbReference type="RefSeq" id="WP_089410954.1">
    <property type="nucleotide sequence ID" value="NZ_FZQA01000001.1"/>
</dbReference>
<proteinExistence type="predicted"/>
<feature type="transmembrane region" description="Helical" evidence="7">
    <location>
        <begin position="60"/>
        <end position="81"/>
    </location>
</feature>
<dbReference type="OrthoDB" id="7057792at2"/>
<dbReference type="PANTHER" id="PTHR33529:SF2">
    <property type="entry name" value="LIPOPOLYSACCHARIDE EXPORT SYSTEM PERMEASE PROTEIN LPTG"/>
    <property type="match status" value="1"/>
</dbReference>
<organism evidence="8 9">
    <name type="scientific">Amphiplicatus metriothermophilus</name>
    <dbReference type="NCBI Taxonomy" id="1519374"/>
    <lineage>
        <taxon>Bacteria</taxon>
        <taxon>Pseudomonadati</taxon>
        <taxon>Pseudomonadota</taxon>
        <taxon>Alphaproteobacteria</taxon>
        <taxon>Parvularculales</taxon>
        <taxon>Parvularculaceae</taxon>
        <taxon>Amphiplicatus</taxon>
    </lineage>
</organism>
<protein>
    <submittedName>
        <fullName evidence="8">Lipopolysaccharide export system permease protein</fullName>
    </submittedName>
</protein>
<evidence type="ECO:0000256" key="3">
    <source>
        <dbReference type="ARBA" id="ARBA00022692"/>
    </source>
</evidence>
<evidence type="ECO:0000313" key="8">
    <source>
        <dbReference type="EMBL" id="SNT67964.1"/>
    </source>
</evidence>
<evidence type="ECO:0000256" key="2">
    <source>
        <dbReference type="ARBA" id="ARBA00022475"/>
    </source>
</evidence>
<dbReference type="PANTHER" id="PTHR33529">
    <property type="entry name" value="SLR0882 PROTEIN-RELATED"/>
    <property type="match status" value="1"/>
</dbReference>
<dbReference type="GO" id="GO:0043190">
    <property type="term" value="C:ATP-binding cassette (ABC) transporter complex"/>
    <property type="evidence" value="ECO:0007669"/>
    <property type="project" value="TreeGrafter"/>
</dbReference>
<name>A0A239PLJ8_9PROT</name>
<keyword evidence="4 7" id="KW-1133">Transmembrane helix</keyword>
<feature type="transmembrane region" description="Helical" evidence="7">
    <location>
        <begin position="7"/>
        <end position="29"/>
    </location>
</feature>
<dbReference type="EMBL" id="FZQA01000001">
    <property type="protein sequence ID" value="SNT67964.1"/>
    <property type="molecule type" value="Genomic_DNA"/>
</dbReference>
<gene>
    <name evidence="8" type="ORF">SAMN06297382_0459</name>
</gene>
<comment type="subcellular location">
    <subcellularLocation>
        <location evidence="1">Cell membrane</location>
        <topology evidence="1">Multi-pass membrane protein</topology>
    </subcellularLocation>
</comment>
<keyword evidence="9" id="KW-1185">Reference proteome</keyword>